<dbReference type="SMART" id="SM00829">
    <property type="entry name" value="PKS_ER"/>
    <property type="match status" value="1"/>
</dbReference>
<gene>
    <name evidence="6" type="ORF">ASPBRDRAFT_114664</name>
</gene>
<dbReference type="RefSeq" id="XP_067485222.1">
    <property type="nucleotide sequence ID" value="XM_067616836.1"/>
</dbReference>
<dbReference type="InterPro" id="IPR011032">
    <property type="entry name" value="GroES-like_sf"/>
</dbReference>
<name>A0A1L9V1Z8_ASPBC</name>
<dbReference type="InterPro" id="IPR047122">
    <property type="entry name" value="Trans-enoyl_RdTase-like"/>
</dbReference>
<reference evidence="7" key="1">
    <citation type="journal article" date="2017" name="Genome Biol.">
        <title>Comparative genomics reveals high biological diversity and specific adaptations in the industrially and medically important fungal genus Aspergillus.</title>
        <authorList>
            <person name="de Vries R.P."/>
            <person name="Riley R."/>
            <person name="Wiebenga A."/>
            <person name="Aguilar-Osorio G."/>
            <person name="Amillis S."/>
            <person name="Uchima C.A."/>
            <person name="Anderluh G."/>
            <person name="Asadollahi M."/>
            <person name="Askin M."/>
            <person name="Barry K."/>
            <person name="Battaglia E."/>
            <person name="Bayram O."/>
            <person name="Benocci T."/>
            <person name="Braus-Stromeyer S.A."/>
            <person name="Caldana C."/>
            <person name="Canovas D."/>
            <person name="Cerqueira G.C."/>
            <person name="Chen F."/>
            <person name="Chen W."/>
            <person name="Choi C."/>
            <person name="Clum A."/>
            <person name="Dos Santos R.A."/>
            <person name="Damasio A.R."/>
            <person name="Diallinas G."/>
            <person name="Emri T."/>
            <person name="Fekete E."/>
            <person name="Flipphi M."/>
            <person name="Freyberg S."/>
            <person name="Gallo A."/>
            <person name="Gournas C."/>
            <person name="Habgood R."/>
            <person name="Hainaut M."/>
            <person name="Harispe M.L."/>
            <person name="Henrissat B."/>
            <person name="Hilden K.S."/>
            <person name="Hope R."/>
            <person name="Hossain A."/>
            <person name="Karabika E."/>
            <person name="Karaffa L."/>
            <person name="Karanyi Z."/>
            <person name="Krasevec N."/>
            <person name="Kuo A."/>
            <person name="Kusch H."/>
            <person name="LaButti K."/>
            <person name="Lagendijk E.L."/>
            <person name="Lapidus A."/>
            <person name="Levasseur A."/>
            <person name="Lindquist E."/>
            <person name="Lipzen A."/>
            <person name="Logrieco A.F."/>
            <person name="MacCabe A."/>
            <person name="Maekelae M.R."/>
            <person name="Malavazi I."/>
            <person name="Melin P."/>
            <person name="Meyer V."/>
            <person name="Mielnichuk N."/>
            <person name="Miskei M."/>
            <person name="Molnar A.P."/>
            <person name="Mule G."/>
            <person name="Ngan C.Y."/>
            <person name="Orejas M."/>
            <person name="Orosz E."/>
            <person name="Ouedraogo J.P."/>
            <person name="Overkamp K.M."/>
            <person name="Park H.-S."/>
            <person name="Perrone G."/>
            <person name="Piumi F."/>
            <person name="Punt P.J."/>
            <person name="Ram A.F."/>
            <person name="Ramon A."/>
            <person name="Rauscher S."/>
            <person name="Record E."/>
            <person name="Riano-Pachon D.M."/>
            <person name="Robert V."/>
            <person name="Roehrig J."/>
            <person name="Ruller R."/>
            <person name="Salamov A."/>
            <person name="Salih N.S."/>
            <person name="Samson R.A."/>
            <person name="Sandor E."/>
            <person name="Sanguinetti M."/>
            <person name="Schuetze T."/>
            <person name="Sepcic K."/>
            <person name="Shelest E."/>
            <person name="Sherlock G."/>
            <person name="Sophianopoulou V."/>
            <person name="Squina F.M."/>
            <person name="Sun H."/>
            <person name="Susca A."/>
            <person name="Todd R.B."/>
            <person name="Tsang A."/>
            <person name="Unkles S.E."/>
            <person name="van de Wiele N."/>
            <person name="van Rossen-Uffink D."/>
            <person name="Oliveira J.V."/>
            <person name="Vesth T.C."/>
            <person name="Visser J."/>
            <person name="Yu J.-H."/>
            <person name="Zhou M."/>
            <person name="Andersen M.R."/>
            <person name="Archer D.B."/>
            <person name="Baker S.E."/>
            <person name="Benoit I."/>
            <person name="Brakhage A.A."/>
            <person name="Braus G.H."/>
            <person name="Fischer R."/>
            <person name="Frisvad J.C."/>
            <person name="Goldman G.H."/>
            <person name="Houbraken J."/>
            <person name="Oakley B."/>
            <person name="Pocsi I."/>
            <person name="Scazzocchio C."/>
            <person name="Seiboth B."/>
            <person name="vanKuyk P.A."/>
            <person name="Wortman J."/>
            <person name="Dyer P.S."/>
            <person name="Grigoriev I.V."/>
        </authorList>
    </citation>
    <scope>NUCLEOTIDE SEQUENCE [LARGE SCALE GENOMIC DNA]</scope>
    <source>
        <strain evidence="7">CBS 101740 / IMI 381727 / IBT 21946</strain>
    </source>
</reference>
<dbReference type="EMBL" id="KV878679">
    <property type="protein sequence ID" value="OJJ77975.1"/>
    <property type="molecule type" value="Genomic_DNA"/>
</dbReference>
<dbReference type="CDD" id="cd08249">
    <property type="entry name" value="enoyl_reductase_like"/>
    <property type="match status" value="1"/>
</dbReference>
<dbReference type="SUPFAM" id="SSF51735">
    <property type="entry name" value="NAD(P)-binding Rossmann-fold domains"/>
    <property type="match status" value="1"/>
</dbReference>
<organism evidence="6 7">
    <name type="scientific">Aspergillus brasiliensis (strain CBS 101740 / IMI 381727 / IBT 21946)</name>
    <dbReference type="NCBI Taxonomy" id="767769"/>
    <lineage>
        <taxon>Eukaryota</taxon>
        <taxon>Fungi</taxon>
        <taxon>Dikarya</taxon>
        <taxon>Ascomycota</taxon>
        <taxon>Pezizomycotina</taxon>
        <taxon>Eurotiomycetes</taxon>
        <taxon>Eurotiomycetidae</taxon>
        <taxon>Eurotiales</taxon>
        <taxon>Aspergillaceae</taxon>
        <taxon>Aspergillus</taxon>
        <taxon>Aspergillus subgen. Circumdati</taxon>
    </lineage>
</organism>
<dbReference type="GeneID" id="93569324"/>
<keyword evidence="2" id="KW-0547">Nucleotide-binding</keyword>
<dbReference type="InterPro" id="IPR020843">
    <property type="entry name" value="ER"/>
</dbReference>
<dbReference type="PANTHER" id="PTHR45348:SF2">
    <property type="entry name" value="ZINC-TYPE ALCOHOL DEHYDROGENASE-LIKE PROTEIN C2E1P3.01"/>
    <property type="match status" value="1"/>
</dbReference>
<evidence type="ECO:0000256" key="4">
    <source>
        <dbReference type="ARBA" id="ARBA00023002"/>
    </source>
</evidence>
<evidence type="ECO:0000313" key="7">
    <source>
        <dbReference type="Proteomes" id="UP000184499"/>
    </source>
</evidence>
<keyword evidence="4" id="KW-0560">Oxidoreductase</keyword>
<comment type="similarity">
    <text evidence="1">Belongs to the zinc-containing alcohol dehydrogenase family.</text>
</comment>
<dbReference type="STRING" id="767769.A0A1L9V1Z8"/>
<dbReference type="GO" id="GO:0016651">
    <property type="term" value="F:oxidoreductase activity, acting on NAD(P)H"/>
    <property type="evidence" value="ECO:0007669"/>
    <property type="project" value="InterPro"/>
</dbReference>
<dbReference type="Gene3D" id="3.40.50.720">
    <property type="entry name" value="NAD(P)-binding Rossmann-like Domain"/>
    <property type="match status" value="1"/>
</dbReference>
<keyword evidence="3" id="KW-0521">NADP</keyword>
<dbReference type="VEuPathDB" id="FungiDB:ASPBRDRAFT_114664"/>
<dbReference type="PANTHER" id="PTHR45348">
    <property type="entry name" value="HYPOTHETICAL OXIDOREDUCTASE (EUROFUNG)"/>
    <property type="match status" value="1"/>
</dbReference>
<evidence type="ECO:0000256" key="2">
    <source>
        <dbReference type="ARBA" id="ARBA00022741"/>
    </source>
</evidence>
<sequence>MSLPSTYLAATVPTPKSPNTLTTHPLPTPSTNQVLIKITATAVNPVDWKMRDYNLFLSNYPAILGSDASGTIAAVGPNVTTFHPGDRVFFQGIIGNYPSSTFQQYCIMPAELVAKTPSNISDEEAAGISLASVAVVTGLYDTTGHGITPAPWADGGSEAGKGKAIAIVGGASSVGQYAIQFARLSGFTRIITNASVVHREYLEGLGAHVVLDRKTATAEDFVKAAGEDVPICYVYDAISLKETQLLGVQIAKASKGSAKAVVTVLGADEEAAELGKSGEHQVQIKQILGIGASPALRHISEPMVKALGGEDGWIAKGLFVPNRVRVVPGGLGAVEEALKMNKEGVSGEKVVFRPNEGA</sequence>
<dbReference type="OMA" id="YCKMPAA"/>
<dbReference type="Gene3D" id="3.90.180.10">
    <property type="entry name" value="Medium-chain alcohol dehydrogenases, catalytic domain"/>
    <property type="match status" value="1"/>
</dbReference>
<dbReference type="GO" id="GO:0000166">
    <property type="term" value="F:nucleotide binding"/>
    <property type="evidence" value="ECO:0007669"/>
    <property type="project" value="UniProtKB-KW"/>
</dbReference>
<accession>A0A1L9V1Z8</accession>
<dbReference type="Proteomes" id="UP000184499">
    <property type="component" value="Unassembled WGS sequence"/>
</dbReference>
<dbReference type="OrthoDB" id="9992527at2759"/>
<feature type="domain" description="Enoyl reductase (ER)" evidence="5">
    <location>
        <begin position="16"/>
        <end position="352"/>
    </location>
</feature>
<evidence type="ECO:0000259" key="5">
    <source>
        <dbReference type="SMART" id="SM00829"/>
    </source>
</evidence>
<dbReference type="Pfam" id="PF08240">
    <property type="entry name" value="ADH_N"/>
    <property type="match status" value="1"/>
</dbReference>
<dbReference type="AlphaFoldDB" id="A0A1L9V1Z8"/>
<dbReference type="SUPFAM" id="SSF50129">
    <property type="entry name" value="GroES-like"/>
    <property type="match status" value="1"/>
</dbReference>
<evidence type="ECO:0000256" key="3">
    <source>
        <dbReference type="ARBA" id="ARBA00022857"/>
    </source>
</evidence>
<dbReference type="InterPro" id="IPR036291">
    <property type="entry name" value="NAD(P)-bd_dom_sf"/>
</dbReference>
<dbReference type="InterPro" id="IPR013154">
    <property type="entry name" value="ADH-like_N"/>
</dbReference>
<keyword evidence="7" id="KW-1185">Reference proteome</keyword>
<evidence type="ECO:0000313" key="6">
    <source>
        <dbReference type="EMBL" id="OJJ77975.1"/>
    </source>
</evidence>
<protein>
    <recommendedName>
        <fullName evidence="5">Enoyl reductase (ER) domain-containing protein</fullName>
    </recommendedName>
</protein>
<evidence type="ECO:0000256" key="1">
    <source>
        <dbReference type="ARBA" id="ARBA00008072"/>
    </source>
</evidence>
<proteinExistence type="inferred from homology"/>